<dbReference type="OMA" id="VEYFRTC"/>
<dbReference type="AlphaFoldDB" id="A0A8I6RZ36"/>
<dbReference type="GeneID" id="106668870"/>
<keyword evidence="4" id="KW-1185">Reference proteome</keyword>
<sequence length="333" mass="37642">MDTQSLETKERPPLPSKEKHQSQRGKFNTTQTKGSLPSSSDTRRYRPPLGKPKGKKKVFAELPKLGEPGGKVDPLRKGLSGAMTKWYLRSIKSGKTPEEARRLADERKAKIQKEKLEVQSSSKRAREQSLTPKELRRDKKAKPSTPQAQFKAREAAPSVSYTGAVKIIRVALLPEEYPLVTLTTEELTHLEETLIEEILKGWEAKIQFEGIHFRPGMMVLDCQDGKTVQWLQEIAPKLELNKQKKLTVRVGEDVPKPHLIVVFFPRTKLGEEQRTKEPLVKAQNDGICAEEWKVHSVKAEGPRIVMILSIDDISAETIISRGHTLNFRFGDPC</sequence>
<dbReference type="KEGG" id="clec:106668870"/>
<evidence type="ECO:0000259" key="2">
    <source>
        <dbReference type="Pfam" id="PF16012"/>
    </source>
</evidence>
<dbReference type="RefSeq" id="XP_014253507.1">
    <property type="nucleotide sequence ID" value="XM_014398021.1"/>
</dbReference>
<proteinExistence type="predicted"/>
<evidence type="ECO:0000313" key="3">
    <source>
        <dbReference type="EnsemblMetazoa" id="XP_014253507.1"/>
    </source>
</evidence>
<feature type="region of interest" description="Disordered" evidence="1">
    <location>
        <begin position="111"/>
        <end position="154"/>
    </location>
</feature>
<feature type="domain" description="DUF4780" evidence="2">
    <location>
        <begin position="168"/>
        <end position="330"/>
    </location>
</feature>
<dbReference type="InterPro" id="IPR031961">
    <property type="entry name" value="DUF4780"/>
</dbReference>
<feature type="region of interest" description="Disordered" evidence="1">
    <location>
        <begin position="1"/>
        <end position="78"/>
    </location>
</feature>
<feature type="compositionally biased region" description="Basic and acidic residues" evidence="1">
    <location>
        <begin position="7"/>
        <end position="21"/>
    </location>
</feature>
<organism evidence="3 4">
    <name type="scientific">Cimex lectularius</name>
    <name type="common">Bed bug</name>
    <name type="synonym">Acanthia lectularia</name>
    <dbReference type="NCBI Taxonomy" id="79782"/>
    <lineage>
        <taxon>Eukaryota</taxon>
        <taxon>Metazoa</taxon>
        <taxon>Ecdysozoa</taxon>
        <taxon>Arthropoda</taxon>
        <taxon>Hexapoda</taxon>
        <taxon>Insecta</taxon>
        <taxon>Pterygota</taxon>
        <taxon>Neoptera</taxon>
        <taxon>Paraneoptera</taxon>
        <taxon>Hemiptera</taxon>
        <taxon>Heteroptera</taxon>
        <taxon>Panheteroptera</taxon>
        <taxon>Cimicomorpha</taxon>
        <taxon>Cimicidae</taxon>
        <taxon>Cimex</taxon>
    </lineage>
</organism>
<dbReference type="Proteomes" id="UP000494040">
    <property type="component" value="Unassembled WGS sequence"/>
</dbReference>
<dbReference type="EnsemblMetazoa" id="XM_014398021.1">
    <property type="protein sequence ID" value="XP_014253507.1"/>
    <property type="gene ID" value="LOC106668870"/>
</dbReference>
<evidence type="ECO:0000256" key="1">
    <source>
        <dbReference type="SAM" id="MobiDB-lite"/>
    </source>
</evidence>
<protein>
    <recommendedName>
        <fullName evidence="2">DUF4780 domain-containing protein</fullName>
    </recommendedName>
</protein>
<reference evidence="3" key="1">
    <citation type="submission" date="2022-01" db="UniProtKB">
        <authorList>
            <consortium name="EnsemblMetazoa"/>
        </authorList>
    </citation>
    <scope>IDENTIFICATION</scope>
</reference>
<dbReference type="OrthoDB" id="8045787at2759"/>
<accession>A0A8I6RZ36</accession>
<name>A0A8I6RZ36_CIMLE</name>
<evidence type="ECO:0000313" key="4">
    <source>
        <dbReference type="Proteomes" id="UP000494040"/>
    </source>
</evidence>
<dbReference type="Pfam" id="PF16012">
    <property type="entry name" value="DUF4780"/>
    <property type="match status" value="1"/>
</dbReference>
<feature type="compositionally biased region" description="Polar residues" evidence="1">
    <location>
        <begin position="24"/>
        <end position="40"/>
    </location>
</feature>